<dbReference type="PROSITE" id="PS50135">
    <property type="entry name" value="ZF_ZZ_2"/>
    <property type="match status" value="1"/>
</dbReference>
<keyword evidence="2 4" id="KW-0863">Zinc-finger</keyword>
<evidence type="ECO:0000313" key="7">
    <source>
        <dbReference type="Proteomes" id="UP000070544"/>
    </source>
</evidence>
<evidence type="ECO:0000256" key="3">
    <source>
        <dbReference type="ARBA" id="ARBA00022833"/>
    </source>
</evidence>
<accession>A0A139AUT3</accession>
<dbReference type="Proteomes" id="UP000070544">
    <property type="component" value="Unassembled WGS sequence"/>
</dbReference>
<dbReference type="InterPro" id="IPR052260">
    <property type="entry name" value="Autophagy_Rcpt_SigReg"/>
</dbReference>
<evidence type="ECO:0000259" key="5">
    <source>
        <dbReference type="PROSITE" id="PS50135"/>
    </source>
</evidence>
<evidence type="ECO:0000256" key="4">
    <source>
        <dbReference type="PROSITE-ProRule" id="PRU00228"/>
    </source>
</evidence>
<feature type="domain" description="ZZ-type" evidence="5">
    <location>
        <begin position="11"/>
        <end position="65"/>
    </location>
</feature>
<dbReference type="EMBL" id="KQ965736">
    <property type="protein sequence ID" value="KXS20255.1"/>
    <property type="molecule type" value="Genomic_DNA"/>
</dbReference>
<dbReference type="Gene3D" id="3.30.60.90">
    <property type="match status" value="1"/>
</dbReference>
<dbReference type="CDD" id="cd02340">
    <property type="entry name" value="ZZ_NBR1_like"/>
    <property type="match status" value="1"/>
</dbReference>
<dbReference type="Pfam" id="PF00569">
    <property type="entry name" value="ZZ"/>
    <property type="match status" value="1"/>
</dbReference>
<dbReference type="STRING" id="1344416.A0A139AUT3"/>
<dbReference type="OMA" id="CFECIAI"/>
<dbReference type="OrthoDB" id="2152551at2759"/>
<organism evidence="6 7">
    <name type="scientific">Gonapodya prolifera (strain JEL478)</name>
    <name type="common">Monoblepharis prolifera</name>
    <dbReference type="NCBI Taxonomy" id="1344416"/>
    <lineage>
        <taxon>Eukaryota</taxon>
        <taxon>Fungi</taxon>
        <taxon>Fungi incertae sedis</taxon>
        <taxon>Chytridiomycota</taxon>
        <taxon>Chytridiomycota incertae sedis</taxon>
        <taxon>Monoblepharidomycetes</taxon>
        <taxon>Monoblepharidales</taxon>
        <taxon>Gonapodyaceae</taxon>
        <taxon>Gonapodya</taxon>
    </lineage>
</organism>
<dbReference type="AlphaFoldDB" id="A0A139AUT3"/>
<reference evidence="6 7" key="1">
    <citation type="journal article" date="2015" name="Genome Biol. Evol.">
        <title>Phylogenomic analyses indicate that early fungi evolved digesting cell walls of algal ancestors of land plants.</title>
        <authorList>
            <person name="Chang Y."/>
            <person name="Wang S."/>
            <person name="Sekimoto S."/>
            <person name="Aerts A.L."/>
            <person name="Choi C."/>
            <person name="Clum A."/>
            <person name="LaButti K.M."/>
            <person name="Lindquist E.A."/>
            <person name="Yee Ngan C."/>
            <person name="Ohm R.A."/>
            <person name="Salamov A.A."/>
            <person name="Grigoriev I.V."/>
            <person name="Spatafora J.W."/>
            <person name="Berbee M.L."/>
        </authorList>
    </citation>
    <scope>NUCLEOTIDE SEQUENCE [LARGE SCALE GENOMIC DNA]</scope>
    <source>
        <strain evidence="6 7">JEL478</strain>
    </source>
</reference>
<dbReference type="InterPro" id="IPR043145">
    <property type="entry name" value="Znf_ZZ_sf"/>
</dbReference>
<dbReference type="GO" id="GO:0008270">
    <property type="term" value="F:zinc ion binding"/>
    <property type="evidence" value="ECO:0007669"/>
    <property type="project" value="UniProtKB-KW"/>
</dbReference>
<gene>
    <name evidence="6" type="ORF">M427DRAFT_131621</name>
</gene>
<dbReference type="SUPFAM" id="SSF57850">
    <property type="entry name" value="RING/U-box"/>
    <property type="match status" value="1"/>
</dbReference>
<sequence length="241" mass="26647">MEAEAEKAPRHVGVTCSHCESVDFEGVRWKCLECPAYDLCGTCERFSSLLHPTTHSFLKLARPGPVPNLGVFLPQATPSDPPPLSHDDSDDGVDFVALPDTASIQRMPTKRELFRLLEEEERKRFSPRIQALYLEAESDPGKGRDWLTVTEQMQADLVREFGFGVGAVQLLRRAAIMYKDDPAFQNVSVYVRENRARAGNLRTGDLAPDVPLLTLELVETSTGTVFGTGQRPVVVVAGSYT</sequence>
<dbReference type="InterPro" id="IPR000433">
    <property type="entry name" value="Znf_ZZ"/>
</dbReference>
<dbReference type="PANTHER" id="PTHR15090">
    <property type="entry name" value="SEQUESTOSOME 1-RELATED"/>
    <property type="match status" value="1"/>
</dbReference>
<keyword evidence="1" id="KW-0479">Metal-binding</keyword>
<proteinExistence type="predicted"/>
<dbReference type="SMART" id="SM00291">
    <property type="entry name" value="ZnF_ZZ"/>
    <property type="match status" value="1"/>
</dbReference>
<evidence type="ECO:0000256" key="2">
    <source>
        <dbReference type="ARBA" id="ARBA00022771"/>
    </source>
</evidence>
<name>A0A139AUT3_GONPJ</name>
<protein>
    <recommendedName>
        <fullName evidence="5">ZZ-type domain-containing protein</fullName>
    </recommendedName>
</protein>
<dbReference type="PROSITE" id="PS01357">
    <property type="entry name" value="ZF_ZZ_1"/>
    <property type="match status" value="1"/>
</dbReference>
<evidence type="ECO:0000256" key="1">
    <source>
        <dbReference type="ARBA" id="ARBA00022723"/>
    </source>
</evidence>
<keyword evidence="7" id="KW-1185">Reference proteome</keyword>
<evidence type="ECO:0000313" key="6">
    <source>
        <dbReference type="EMBL" id="KXS20255.1"/>
    </source>
</evidence>
<keyword evidence="3" id="KW-0862">Zinc</keyword>